<dbReference type="PROSITE" id="PS01148">
    <property type="entry name" value="UPF0033"/>
    <property type="match status" value="1"/>
</dbReference>
<dbReference type="EMBL" id="JASMWN010000031">
    <property type="protein sequence ID" value="MDU9006813.1"/>
    <property type="molecule type" value="Genomic_DNA"/>
</dbReference>
<dbReference type="InterPro" id="IPR001455">
    <property type="entry name" value="TusA-like"/>
</dbReference>
<dbReference type="CDD" id="cd00291">
    <property type="entry name" value="SirA_YedF_YeeD"/>
    <property type="match status" value="1"/>
</dbReference>
<dbReference type="SUPFAM" id="SSF64307">
    <property type="entry name" value="SirA-like"/>
    <property type="match status" value="1"/>
</dbReference>
<evidence type="ECO:0000256" key="1">
    <source>
        <dbReference type="ARBA" id="ARBA00008984"/>
    </source>
</evidence>
<dbReference type="PANTHER" id="PTHR33279">
    <property type="entry name" value="SULFUR CARRIER PROTEIN YEDF-RELATED"/>
    <property type="match status" value="1"/>
</dbReference>
<comment type="caution">
    <text evidence="3">The sequence shown here is derived from an EMBL/GenBank/DDBJ whole genome shotgun (WGS) entry which is preliminary data.</text>
</comment>
<feature type="domain" description="UPF0033" evidence="2">
    <location>
        <begin position="8"/>
        <end position="32"/>
    </location>
</feature>
<name>A0ABU3VKV7_9RHOB</name>
<proteinExistence type="inferred from homology"/>
<dbReference type="Pfam" id="PF01206">
    <property type="entry name" value="TusA"/>
    <property type="match status" value="1"/>
</dbReference>
<accession>A0ABU3VKV7</accession>
<protein>
    <submittedName>
        <fullName evidence="3">Sulfurtransferase TusA family protein</fullName>
    </submittedName>
</protein>
<comment type="similarity">
    <text evidence="1">Belongs to the sulfur carrier protein TusA family.</text>
</comment>
<dbReference type="Gene3D" id="3.30.110.40">
    <property type="entry name" value="TusA-like domain"/>
    <property type="match status" value="1"/>
</dbReference>
<keyword evidence="4" id="KW-1185">Reference proteome</keyword>
<sequence>MTEISDTLDATGLLCPLPVLKARKRLKSLPAGAVLQMRADDPAALIDVPHFCAEAGHALLSQSDDGPHQIYLIRKGG</sequence>
<dbReference type="Proteomes" id="UP001255416">
    <property type="component" value="Unassembled WGS sequence"/>
</dbReference>
<reference evidence="4" key="1">
    <citation type="submission" date="2023-05" db="EMBL/GenBank/DDBJ databases">
        <title>Sedimentitalea sp. nov. JM2-8.</title>
        <authorList>
            <person name="Huang J."/>
        </authorList>
    </citation>
    <scope>NUCLEOTIDE SEQUENCE [LARGE SCALE GENOMIC DNA]</scope>
    <source>
        <strain evidence="4">KHS03</strain>
    </source>
</reference>
<evidence type="ECO:0000259" key="2">
    <source>
        <dbReference type="PROSITE" id="PS01148"/>
    </source>
</evidence>
<evidence type="ECO:0000313" key="4">
    <source>
        <dbReference type="Proteomes" id="UP001255416"/>
    </source>
</evidence>
<organism evidence="3 4">
    <name type="scientific">Sedimentitalea todarodis</name>
    <dbReference type="NCBI Taxonomy" id="1631240"/>
    <lineage>
        <taxon>Bacteria</taxon>
        <taxon>Pseudomonadati</taxon>
        <taxon>Pseudomonadota</taxon>
        <taxon>Alphaproteobacteria</taxon>
        <taxon>Rhodobacterales</taxon>
        <taxon>Paracoccaceae</taxon>
        <taxon>Sedimentitalea</taxon>
    </lineage>
</organism>
<evidence type="ECO:0000313" key="3">
    <source>
        <dbReference type="EMBL" id="MDU9006813.1"/>
    </source>
</evidence>
<dbReference type="PANTHER" id="PTHR33279:SF2">
    <property type="entry name" value="SULFUR CARRIER PROTEIN TUSA"/>
    <property type="match status" value="1"/>
</dbReference>
<gene>
    <name evidence="3" type="ORF">QO231_23545</name>
</gene>
<dbReference type="RefSeq" id="WP_316782146.1">
    <property type="nucleotide sequence ID" value="NZ_JASMWN010000031.1"/>
</dbReference>
<dbReference type="InterPro" id="IPR036868">
    <property type="entry name" value="TusA-like_sf"/>
</dbReference>